<evidence type="ECO:0000259" key="1">
    <source>
        <dbReference type="Pfam" id="PF00534"/>
    </source>
</evidence>
<dbReference type="PANTHER" id="PTHR12526">
    <property type="entry name" value="GLYCOSYLTRANSFERASE"/>
    <property type="match status" value="1"/>
</dbReference>
<accession>A0A5S9IJC6</accession>
<keyword evidence="4" id="KW-1185">Reference proteome</keyword>
<keyword evidence="3" id="KW-0808">Transferase</keyword>
<feature type="domain" description="Glycosyltransferase subfamily 4-like N-terminal" evidence="2">
    <location>
        <begin position="23"/>
        <end position="197"/>
    </location>
</feature>
<dbReference type="PANTHER" id="PTHR12526:SF609">
    <property type="entry name" value="LIPOPOLYSACCHARIDE BIOSYNTHESIS PROTEIN"/>
    <property type="match status" value="1"/>
</dbReference>
<gene>
    <name evidence="3" type="ORF">UABAM_00024</name>
</gene>
<dbReference type="OrthoDB" id="9811902at2"/>
<dbReference type="Pfam" id="PF13439">
    <property type="entry name" value="Glyco_transf_4"/>
    <property type="match status" value="1"/>
</dbReference>
<dbReference type="Pfam" id="PF00534">
    <property type="entry name" value="Glycos_transf_1"/>
    <property type="match status" value="1"/>
</dbReference>
<dbReference type="InterPro" id="IPR028098">
    <property type="entry name" value="Glyco_trans_4-like_N"/>
</dbReference>
<protein>
    <submittedName>
        <fullName evidence="3">Glycosyltransferase WbuB</fullName>
    </submittedName>
</protein>
<dbReference type="AlphaFoldDB" id="A0A5S9IJC6"/>
<proteinExistence type="predicted"/>
<dbReference type="Gene3D" id="3.40.50.2000">
    <property type="entry name" value="Glycogen Phosphorylase B"/>
    <property type="match status" value="2"/>
</dbReference>
<reference evidence="3 4" key="1">
    <citation type="submission" date="2019-08" db="EMBL/GenBank/DDBJ databases">
        <title>Complete genome sequence of Candidatus Uab amorphum.</title>
        <authorList>
            <person name="Shiratori T."/>
            <person name="Suzuki S."/>
            <person name="Kakizawa Y."/>
            <person name="Ishida K."/>
        </authorList>
    </citation>
    <scope>NUCLEOTIDE SEQUENCE [LARGE SCALE GENOMIC DNA]</scope>
    <source>
        <strain evidence="3 4">SRT547</strain>
    </source>
</reference>
<evidence type="ECO:0000259" key="2">
    <source>
        <dbReference type="Pfam" id="PF13439"/>
    </source>
</evidence>
<sequence>MKKILLIHQIFVTPDEPGGTRHYELAKHLVQRGFSVCVIASRIDYLTGKKKDKKREIRDGIEIFYCAAFQSVHRSIFSRALSFLSFAVSSLWTALTIKKIDVIWGTSPPIFQAITGFVVAKIRRKKFYFEVRDLWVDFAKELGLVKSSLLITPVKIWEKILYKFSDKIIVNSPGFVPYVERHVAPEKVAIIPNGVITKDFEIQQQTSFFRDRGVKEQFIAIYIGNLGIANDIENILAAAERLQQQEIAIVLMGGGMRFSSFAEEIKTQQLNNVYLFPPQSKSQIPSILAEASLGIATLKDISLFKTTYPNKVFDYMAAKLPTVLAIDGAIREVIENANGGVFVPPGDSEKLANAIVDYSENLDIVKEQGENAFRYVKKYFEREVIAEELVEMFRY</sequence>
<dbReference type="EMBL" id="AP019860">
    <property type="protein sequence ID" value="BBM81685.1"/>
    <property type="molecule type" value="Genomic_DNA"/>
</dbReference>
<evidence type="ECO:0000313" key="3">
    <source>
        <dbReference type="EMBL" id="BBM81685.1"/>
    </source>
</evidence>
<feature type="domain" description="Glycosyl transferase family 1" evidence="1">
    <location>
        <begin position="212"/>
        <end position="372"/>
    </location>
</feature>
<dbReference type="KEGG" id="uam:UABAM_00024"/>
<name>A0A5S9IJC6_UABAM</name>
<evidence type="ECO:0000313" key="4">
    <source>
        <dbReference type="Proteomes" id="UP000326354"/>
    </source>
</evidence>
<dbReference type="RefSeq" id="WP_151965958.1">
    <property type="nucleotide sequence ID" value="NZ_AP019860.1"/>
</dbReference>
<dbReference type="CDD" id="cd03794">
    <property type="entry name" value="GT4_WbuB-like"/>
    <property type="match status" value="1"/>
</dbReference>
<organism evidence="3 4">
    <name type="scientific">Uabimicrobium amorphum</name>
    <dbReference type="NCBI Taxonomy" id="2596890"/>
    <lineage>
        <taxon>Bacteria</taxon>
        <taxon>Pseudomonadati</taxon>
        <taxon>Planctomycetota</taxon>
        <taxon>Candidatus Uabimicrobiia</taxon>
        <taxon>Candidatus Uabimicrobiales</taxon>
        <taxon>Candidatus Uabimicrobiaceae</taxon>
        <taxon>Candidatus Uabimicrobium</taxon>
    </lineage>
</organism>
<dbReference type="Proteomes" id="UP000326354">
    <property type="component" value="Chromosome"/>
</dbReference>
<dbReference type="InterPro" id="IPR001296">
    <property type="entry name" value="Glyco_trans_1"/>
</dbReference>
<dbReference type="GO" id="GO:0016757">
    <property type="term" value="F:glycosyltransferase activity"/>
    <property type="evidence" value="ECO:0007669"/>
    <property type="project" value="UniProtKB-ARBA"/>
</dbReference>
<dbReference type="SUPFAM" id="SSF53756">
    <property type="entry name" value="UDP-Glycosyltransferase/glycogen phosphorylase"/>
    <property type="match status" value="1"/>
</dbReference>